<reference evidence="1 2" key="1">
    <citation type="submission" date="2012-08" db="EMBL/GenBank/DDBJ databases">
        <title>Oryza genome evolution.</title>
        <authorList>
            <person name="Wing R.A."/>
        </authorList>
    </citation>
    <scope>NUCLEOTIDE SEQUENCE</scope>
</reference>
<reference evidence="2" key="2">
    <citation type="submission" date="2013-12" db="EMBL/GenBank/DDBJ databases">
        <authorList>
            <person name="Yu Y."/>
            <person name="Lee S."/>
            <person name="de Baynast K."/>
            <person name="Wissotski M."/>
            <person name="Liu L."/>
            <person name="Talag J."/>
            <person name="Goicoechea J."/>
            <person name="Angelova A."/>
            <person name="Jetty R."/>
            <person name="Kudrna D."/>
            <person name="Golser W."/>
            <person name="Rivera L."/>
            <person name="Zhang J."/>
            <person name="Wing R."/>
        </authorList>
    </citation>
    <scope>NUCLEOTIDE SEQUENCE</scope>
</reference>
<dbReference type="AlphaFoldDB" id="A0A0D9X285"/>
<dbReference type="Proteomes" id="UP000032180">
    <property type="component" value="Chromosome 7"/>
</dbReference>
<sequence length="81" mass="9314">MRTRLNATTRQPLRKNALYPLRITVLESPSFNLKSRIKRHLTQGPDKLFVFIRSPLPFIPASAAHNPRAPNLIHPYSLDKN</sequence>
<reference evidence="1" key="3">
    <citation type="submission" date="2015-04" db="UniProtKB">
        <authorList>
            <consortium name="EnsemblPlants"/>
        </authorList>
    </citation>
    <scope>IDENTIFICATION</scope>
</reference>
<evidence type="ECO:0000313" key="1">
    <source>
        <dbReference type="EnsemblPlants" id="LPERR07G21270.1"/>
    </source>
</evidence>
<name>A0A0D9X285_9ORYZ</name>
<organism evidence="1 2">
    <name type="scientific">Leersia perrieri</name>
    <dbReference type="NCBI Taxonomy" id="77586"/>
    <lineage>
        <taxon>Eukaryota</taxon>
        <taxon>Viridiplantae</taxon>
        <taxon>Streptophyta</taxon>
        <taxon>Embryophyta</taxon>
        <taxon>Tracheophyta</taxon>
        <taxon>Spermatophyta</taxon>
        <taxon>Magnoliopsida</taxon>
        <taxon>Liliopsida</taxon>
        <taxon>Poales</taxon>
        <taxon>Poaceae</taxon>
        <taxon>BOP clade</taxon>
        <taxon>Oryzoideae</taxon>
        <taxon>Oryzeae</taxon>
        <taxon>Oryzinae</taxon>
        <taxon>Leersia</taxon>
    </lineage>
</organism>
<dbReference type="EnsemblPlants" id="LPERR07G21270.1">
    <property type="protein sequence ID" value="LPERR07G21270.1"/>
    <property type="gene ID" value="LPERR07G21270"/>
</dbReference>
<dbReference type="HOGENOM" id="CLU_2577328_0_0_1"/>
<keyword evidence="2" id="KW-1185">Reference proteome</keyword>
<accession>A0A0D9X285</accession>
<evidence type="ECO:0000313" key="2">
    <source>
        <dbReference type="Proteomes" id="UP000032180"/>
    </source>
</evidence>
<protein>
    <submittedName>
        <fullName evidence="1">Uncharacterized protein</fullName>
    </submittedName>
</protein>
<dbReference type="Gramene" id="LPERR07G21270.1">
    <property type="protein sequence ID" value="LPERR07G21270.1"/>
    <property type="gene ID" value="LPERR07G21270"/>
</dbReference>
<proteinExistence type="predicted"/>